<dbReference type="Pfam" id="PF13619">
    <property type="entry name" value="KTSC"/>
    <property type="match status" value="1"/>
</dbReference>
<accession>A0A2U8BS00</accession>
<sequence length="93" mass="11128">MKIEMIPVRSSNLKEIGYDHKNELLIIIFHKGDAYRYTNVPYDTYTQLMKGDPDNNSIGKYFCAHIRTNPQYRYSKLREKSFKDHDGKKFYVE</sequence>
<dbReference type="AlphaFoldDB" id="A0A2U8BS00"/>
<dbReference type="EMBL" id="CP025989">
    <property type="protein sequence ID" value="AWD33119.1"/>
    <property type="molecule type" value="Genomic_DNA"/>
</dbReference>
<protein>
    <recommendedName>
        <fullName evidence="1">KTSC domain-containing protein</fullName>
    </recommendedName>
</protein>
<evidence type="ECO:0000313" key="3">
    <source>
        <dbReference type="Proteomes" id="UP000244519"/>
    </source>
</evidence>
<dbReference type="Proteomes" id="UP000244519">
    <property type="component" value="Chromosome"/>
</dbReference>
<name>A0A2U8BS00_9RICK</name>
<evidence type="ECO:0000259" key="1">
    <source>
        <dbReference type="Pfam" id="PF13619"/>
    </source>
</evidence>
<proteinExistence type="predicted"/>
<organism evidence="2 3">
    <name type="scientific">Candidatus Fokinia solitaria</name>
    <dbReference type="NCBI Taxonomy" id="1802984"/>
    <lineage>
        <taxon>Bacteria</taxon>
        <taxon>Pseudomonadati</taxon>
        <taxon>Pseudomonadota</taxon>
        <taxon>Alphaproteobacteria</taxon>
        <taxon>Rickettsiales</taxon>
        <taxon>Candidatus Midichloriaceae</taxon>
        <taxon>Candidatus Fokinia</taxon>
    </lineage>
</organism>
<feature type="domain" description="KTSC" evidence="1">
    <location>
        <begin position="10"/>
        <end position="68"/>
    </location>
</feature>
<reference evidence="2 3" key="1">
    <citation type="journal article" date="2018" name="Genome Biol. Evol.">
        <title>The Genome Sequence of "Candidatus Fokinia solitaria": Insights on Reductive Evolution in Rickettsiales.</title>
        <authorList>
            <person name="Floriano A.M."/>
            <person name="Castelli M."/>
            <person name="Krenek S."/>
            <person name="Berendonk T.U."/>
            <person name="Bazzocchi C."/>
            <person name="Petroni G."/>
            <person name="Sassera D."/>
        </authorList>
    </citation>
    <scope>NUCLEOTIDE SEQUENCE [LARGE SCALE GENOMIC DNA]</scope>
    <source>
        <strain evidence="2">Rio ETE_ALG 3VII</strain>
    </source>
</reference>
<gene>
    <name evidence="2" type="ORF">Fsol_00320</name>
</gene>
<dbReference type="KEGG" id="fso:Fsol_00320"/>
<keyword evidence="3" id="KW-1185">Reference proteome</keyword>
<evidence type="ECO:0000313" key="2">
    <source>
        <dbReference type="EMBL" id="AWD33119.1"/>
    </source>
</evidence>
<dbReference type="InterPro" id="IPR025309">
    <property type="entry name" value="KTSC_dom"/>
</dbReference>
<dbReference type="RefSeq" id="WP_199405097.1">
    <property type="nucleotide sequence ID" value="NZ_CP025989.1"/>
</dbReference>